<dbReference type="Proteomes" id="UP000001495">
    <property type="component" value="Chromosome"/>
</dbReference>
<evidence type="ECO:0000313" key="2">
    <source>
        <dbReference type="EMBL" id="ACV24595.1"/>
    </source>
</evidence>
<organism evidence="2 3">
    <name type="scientific">Methanocaldococcus fervens (strain DSM 4213 / JCM 15782 / AG86)</name>
    <name type="common">Methanococcus fervens</name>
    <dbReference type="NCBI Taxonomy" id="573064"/>
    <lineage>
        <taxon>Archaea</taxon>
        <taxon>Methanobacteriati</taxon>
        <taxon>Methanobacteriota</taxon>
        <taxon>Methanomada group</taxon>
        <taxon>Methanococci</taxon>
        <taxon>Methanococcales</taxon>
        <taxon>Methanocaldococcaceae</taxon>
        <taxon>Methanocaldococcus</taxon>
    </lineage>
</organism>
<protein>
    <recommendedName>
        <fullName evidence="1">Peptidase M56 domain-containing protein</fullName>
    </recommendedName>
</protein>
<dbReference type="EMBL" id="CP001696">
    <property type="protein sequence ID" value="ACV24595.1"/>
    <property type="molecule type" value="Genomic_DNA"/>
</dbReference>
<keyword evidence="3" id="KW-1185">Reference proteome</keyword>
<dbReference type="Pfam" id="PF05569">
    <property type="entry name" value="Peptidase_M56"/>
    <property type="match status" value="1"/>
</dbReference>
<dbReference type="InterPro" id="IPR008756">
    <property type="entry name" value="Peptidase_M56"/>
</dbReference>
<dbReference type="RefSeq" id="WP_015791332.1">
    <property type="nucleotide sequence ID" value="NC_013156.1"/>
</dbReference>
<dbReference type="GeneID" id="32154986"/>
<accession>C7P7R3</accession>
<dbReference type="STRING" id="573064.Mefer_0777"/>
<sequence>MRDKINDILNNTIRELNLNDKKADIKIKIKPFKRKIASISLTNKTIYINKNVLPYLTDEEIKFIFAHELLHLKYGKYHINEFENELLFLFPNKEEILINIIKKLLKYNNLNNNAREGI</sequence>
<name>C7P7R3_METFA</name>
<reference evidence="2" key="1">
    <citation type="submission" date="2009-08" db="EMBL/GenBank/DDBJ databases">
        <title>Complete sequence of chromosome of Methanocaldococcus fervens AG86.</title>
        <authorList>
            <consortium name="US DOE Joint Genome Institute"/>
            <person name="Lucas S."/>
            <person name="Copeland A."/>
            <person name="Lapidus A."/>
            <person name="Glavina del Rio T."/>
            <person name="Tice H."/>
            <person name="Bruce D."/>
            <person name="Goodwin L."/>
            <person name="Pitluck S."/>
            <person name="Chertkov O."/>
            <person name="Detter J.C."/>
            <person name="Han C."/>
            <person name="Tapia R."/>
            <person name="Larimer F."/>
            <person name="Land M."/>
            <person name="Hauser L."/>
            <person name="Kyrpides N."/>
            <person name="Ovchinnikova G."/>
            <person name="Lupa-Sieprawska M."/>
            <person name="Whitman W.B."/>
        </authorList>
    </citation>
    <scope>NUCLEOTIDE SEQUENCE [LARGE SCALE GENOMIC DNA]</scope>
    <source>
        <strain evidence="2">AG86</strain>
    </source>
</reference>
<gene>
    <name evidence="2" type="ordered locus">Mefer_0777</name>
</gene>
<dbReference type="HOGENOM" id="CLU_2067800_0_0_2"/>
<dbReference type="OrthoDB" id="308128at2157"/>
<proteinExistence type="predicted"/>
<dbReference type="eggNOG" id="arCOG09626">
    <property type="taxonomic scope" value="Archaea"/>
</dbReference>
<dbReference type="KEGG" id="mfe:Mefer_0777"/>
<feature type="domain" description="Peptidase M56" evidence="1">
    <location>
        <begin position="4"/>
        <end position="86"/>
    </location>
</feature>
<dbReference type="AlphaFoldDB" id="C7P7R3"/>
<dbReference type="Gene3D" id="3.30.2010.10">
    <property type="entry name" value="Metalloproteases ('zincins'), catalytic domain"/>
    <property type="match status" value="1"/>
</dbReference>
<evidence type="ECO:0000259" key="1">
    <source>
        <dbReference type="Pfam" id="PF05569"/>
    </source>
</evidence>
<evidence type="ECO:0000313" key="3">
    <source>
        <dbReference type="Proteomes" id="UP000001495"/>
    </source>
</evidence>